<dbReference type="Gene3D" id="3.40.50.300">
    <property type="entry name" value="P-loop containing nucleotide triphosphate hydrolases"/>
    <property type="match status" value="1"/>
</dbReference>
<accession>A0A9D2SZP6</accession>
<keyword evidence="4" id="KW-0547">Nucleotide-binding</keyword>
<dbReference type="GO" id="GO:0016887">
    <property type="term" value="F:ATP hydrolysis activity"/>
    <property type="evidence" value="ECO:0007669"/>
    <property type="project" value="InterPro"/>
</dbReference>
<feature type="domain" description="ABC transporter" evidence="3">
    <location>
        <begin position="19"/>
        <end position="68"/>
    </location>
</feature>
<evidence type="ECO:0000256" key="1">
    <source>
        <dbReference type="ARBA" id="ARBA00005417"/>
    </source>
</evidence>
<dbReference type="Pfam" id="PF00005">
    <property type="entry name" value="ABC_tran"/>
    <property type="match status" value="1"/>
</dbReference>
<dbReference type="AlphaFoldDB" id="A0A9D2SZP6"/>
<reference evidence="4" key="1">
    <citation type="journal article" date="2021" name="PeerJ">
        <title>Extensive microbial diversity within the chicken gut microbiome revealed by metagenomics and culture.</title>
        <authorList>
            <person name="Gilroy R."/>
            <person name="Ravi A."/>
            <person name="Getino M."/>
            <person name="Pursley I."/>
            <person name="Horton D.L."/>
            <person name="Alikhan N.F."/>
            <person name="Baker D."/>
            <person name="Gharbi K."/>
            <person name="Hall N."/>
            <person name="Watson M."/>
            <person name="Adriaenssens E.M."/>
            <person name="Foster-Nyarko E."/>
            <person name="Jarju S."/>
            <person name="Secka A."/>
            <person name="Antonio M."/>
            <person name="Oren A."/>
            <person name="Chaudhuri R.R."/>
            <person name="La Ragione R."/>
            <person name="Hildebrand F."/>
            <person name="Pallen M.J."/>
        </authorList>
    </citation>
    <scope>NUCLEOTIDE SEQUENCE</scope>
    <source>
        <strain evidence="4">ChiGjej1B1-1692</strain>
    </source>
</reference>
<evidence type="ECO:0000259" key="3">
    <source>
        <dbReference type="Pfam" id="PF00005"/>
    </source>
</evidence>
<keyword evidence="4" id="KW-0067">ATP-binding</keyword>
<comment type="caution">
    <text evidence="4">The sequence shown here is derived from an EMBL/GenBank/DDBJ whole genome shotgun (WGS) entry which is preliminary data.</text>
</comment>
<sequence>YLRYIGILKGIPKEQIPGKTEELLALVGLEEVKDKKMKKFSGGMVQRVGIAQALLGDPEILILDEPTAGLDLKERVRFRKILSSLSKNKTVLISTHIVSDVESVANRIILLKDKKICCNEDVEEICEPLRGKVFETEILEEALPEWEKKYLIVSQRQERKNVEIRFLADRREDACWRECEPGLEDVFLYTYRE</sequence>
<reference evidence="4" key="2">
    <citation type="submission" date="2021-04" db="EMBL/GenBank/DDBJ databases">
        <authorList>
            <person name="Gilroy R."/>
        </authorList>
    </citation>
    <scope>NUCLEOTIDE SEQUENCE</scope>
    <source>
        <strain evidence="4">ChiGjej1B1-1692</strain>
    </source>
</reference>
<dbReference type="InterPro" id="IPR003439">
    <property type="entry name" value="ABC_transporter-like_ATP-bd"/>
</dbReference>
<dbReference type="GO" id="GO:0005524">
    <property type="term" value="F:ATP binding"/>
    <property type="evidence" value="ECO:0007669"/>
    <property type="project" value="UniProtKB-KW"/>
</dbReference>
<evidence type="ECO:0000256" key="2">
    <source>
        <dbReference type="ARBA" id="ARBA00022448"/>
    </source>
</evidence>
<proteinExistence type="inferred from homology"/>
<protein>
    <submittedName>
        <fullName evidence="4">ATP-binding cassette domain-containing protein</fullName>
    </submittedName>
</protein>
<organism evidence="4 5">
    <name type="scientific">Candidatus Mediterraneibacter faecigallinarum</name>
    <dbReference type="NCBI Taxonomy" id="2838669"/>
    <lineage>
        <taxon>Bacteria</taxon>
        <taxon>Bacillati</taxon>
        <taxon>Bacillota</taxon>
        <taxon>Clostridia</taxon>
        <taxon>Lachnospirales</taxon>
        <taxon>Lachnospiraceae</taxon>
        <taxon>Mediterraneibacter</taxon>
    </lineage>
</organism>
<feature type="non-terminal residue" evidence="4">
    <location>
        <position position="1"/>
    </location>
</feature>
<comment type="similarity">
    <text evidence="1">Belongs to the ABC transporter superfamily.</text>
</comment>
<dbReference type="EMBL" id="DWWK01000204">
    <property type="protein sequence ID" value="HJC39825.1"/>
    <property type="molecule type" value="Genomic_DNA"/>
</dbReference>
<dbReference type="Proteomes" id="UP000823894">
    <property type="component" value="Unassembled WGS sequence"/>
</dbReference>
<dbReference type="PANTHER" id="PTHR43335">
    <property type="entry name" value="ABC TRANSPORTER, ATP-BINDING PROTEIN"/>
    <property type="match status" value="1"/>
</dbReference>
<keyword evidence="2" id="KW-0813">Transport</keyword>
<dbReference type="InterPro" id="IPR027417">
    <property type="entry name" value="P-loop_NTPase"/>
</dbReference>
<evidence type="ECO:0000313" key="4">
    <source>
        <dbReference type="EMBL" id="HJC39825.1"/>
    </source>
</evidence>
<dbReference type="PANTHER" id="PTHR43335:SF2">
    <property type="entry name" value="ABC TRANSPORTER, ATP-BINDING PROTEIN"/>
    <property type="match status" value="1"/>
</dbReference>
<dbReference type="SUPFAM" id="SSF52540">
    <property type="entry name" value="P-loop containing nucleoside triphosphate hydrolases"/>
    <property type="match status" value="1"/>
</dbReference>
<evidence type="ECO:0000313" key="5">
    <source>
        <dbReference type="Proteomes" id="UP000823894"/>
    </source>
</evidence>
<gene>
    <name evidence="4" type="ORF">H9757_12345</name>
</gene>
<name>A0A9D2SZP6_9FIRM</name>